<dbReference type="OrthoDB" id="9803736at2"/>
<dbReference type="InterPro" id="IPR011856">
    <property type="entry name" value="tRNA_endonuc-like_dom_sf"/>
</dbReference>
<dbReference type="GO" id="GO:0003676">
    <property type="term" value="F:nucleic acid binding"/>
    <property type="evidence" value="ECO:0007669"/>
    <property type="project" value="InterPro"/>
</dbReference>
<dbReference type="AlphaFoldDB" id="A0A396S3Y0"/>
<dbReference type="Proteomes" id="UP000265692">
    <property type="component" value="Unassembled WGS sequence"/>
</dbReference>
<comment type="caution">
    <text evidence="1">The sequence shown here is derived from an EMBL/GenBank/DDBJ whole genome shotgun (WGS) entry which is preliminary data.</text>
</comment>
<dbReference type="EMBL" id="QWEI01000010">
    <property type="protein sequence ID" value="RHW33401.1"/>
    <property type="molecule type" value="Genomic_DNA"/>
</dbReference>
<reference evidence="1 2" key="1">
    <citation type="submission" date="2018-08" db="EMBL/GenBank/DDBJ databases">
        <title>Lysinibacillus sp. YLB-03 draft genome sequence.</title>
        <authorList>
            <person name="Yu L."/>
        </authorList>
    </citation>
    <scope>NUCLEOTIDE SEQUENCE [LARGE SCALE GENOMIC DNA]</scope>
    <source>
        <strain evidence="1 2">YLB-03</strain>
    </source>
</reference>
<proteinExistence type="predicted"/>
<sequence>MPVKGSEDEKILEQLISLKSYEFEAVTVALFKQLKDVTHSITQTRLSKDGGFDFRGHFTLP</sequence>
<dbReference type="Gene3D" id="3.40.1350.10">
    <property type="match status" value="1"/>
</dbReference>
<accession>A0A396S3Y0</accession>
<organism evidence="1 2">
    <name type="scientific">Ureibacillus yapensis</name>
    <dbReference type="NCBI Taxonomy" id="2304605"/>
    <lineage>
        <taxon>Bacteria</taxon>
        <taxon>Bacillati</taxon>
        <taxon>Bacillota</taxon>
        <taxon>Bacilli</taxon>
        <taxon>Bacillales</taxon>
        <taxon>Caryophanaceae</taxon>
        <taxon>Ureibacillus</taxon>
    </lineage>
</organism>
<name>A0A396S3Y0_9BACL</name>
<dbReference type="RefSeq" id="WP_118877265.1">
    <property type="nucleotide sequence ID" value="NZ_QWEI01000010.1"/>
</dbReference>
<gene>
    <name evidence="1" type="ORF">D1B33_15245</name>
</gene>
<evidence type="ECO:0000313" key="2">
    <source>
        <dbReference type="Proteomes" id="UP000265692"/>
    </source>
</evidence>
<keyword evidence="2" id="KW-1185">Reference proteome</keyword>
<evidence type="ECO:0000313" key="1">
    <source>
        <dbReference type="EMBL" id="RHW33401.1"/>
    </source>
</evidence>
<protein>
    <submittedName>
        <fullName evidence="1">Uncharacterized protein</fullName>
    </submittedName>
</protein>